<evidence type="ECO:0000313" key="1">
    <source>
        <dbReference type="EMBL" id="GBP97387.1"/>
    </source>
</evidence>
<dbReference type="EMBL" id="BGZK01002925">
    <property type="protein sequence ID" value="GBP97387.1"/>
    <property type="molecule type" value="Genomic_DNA"/>
</dbReference>
<reference evidence="1 2" key="1">
    <citation type="journal article" date="2019" name="Commun. Biol.">
        <title>The bagworm genome reveals a unique fibroin gene that provides high tensile strength.</title>
        <authorList>
            <person name="Kono N."/>
            <person name="Nakamura H."/>
            <person name="Ohtoshi R."/>
            <person name="Tomita M."/>
            <person name="Numata K."/>
            <person name="Arakawa K."/>
        </authorList>
    </citation>
    <scope>NUCLEOTIDE SEQUENCE [LARGE SCALE GENOMIC DNA]</scope>
</reference>
<evidence type="ECO:0000313" key="2">
    <source>
        <dbReference type="Proteomes" id="UP000299102"/>
    </source>
</evidence>
<gene>
    <name evidence="1" type="ORF">EVAR_98507_1</name>
</gene>
<sequence length="102" mass="11021">MCVDFCPTDSASVVVHVVSGERPAAMQSSSERIYSSAPFLLFSIVTNFKPTSTFIVSTGLDFTPSRTVGDGAVRRGLRDARTRVTRVAGEGHSISARSIERR</sequence>
<name>A0A4C2AF00_EUMVA</name>
<comment type="caution">
    <text evidence="1">The sequence shown here is derived from an EMBL/GenBank/DDBJ whole genome shotgun (WGS) entry which is preliminary data.</text>
</comment>
<proteinExistence type="predicted"/>
<protein>
    <submittedName>
        <fullName evidence="1">Uncharacterized protein</fullName>
    </submittedName>
</protein>
<accession>A0A4C2AF00</accession>
<dbReference type="AlphaFoldDB" id="A0A4C2AF00"/>
<dbReference type="Proteomes" id="UP000299102">
    <property type="component" value="Unassembled WGS sequence"/>
</dbReference>
<keyword evidence="2" id="KW-1185">Reference proteome</keyword>
<organism evidence="1 2">
    <name type="scientific">Eumeta variegata</name>
    <name type="common">Bagworm moth</name>
    <name type="synonym">Eumeta japonica</name>
    <dbReference type="NCBI Taxonomy" id="151549"/>
    <lineage>
        <taxon>Eukaryota</taxon>
        <taxon>Metazoa</taxon>
        <taxon>Ecdysozoa</taxon>
        <taxon>Arthropoda</taxon>
        <taxon>Hexapoda</taxon>
        <taxon>Insecta</taxon>
        <taxon>Pterygota</taxon>
        <taxon>Neoptera</taxon>
        <taxon>Endopterygota</taxon>
        <taxon>Lepidoptera</taxon>
        <taxon>Glossata</taxon>
        <taxon>Ditrysia</taxon>
        <taxon>Tineoidea</taxon>
        <taxon>Psychidae</taxon>
        <taxon>Oiketicinae</taxon>
        <taxon>Eumeta</taxon>
    </lineage>
</organism>